<dbReference type="STRING" id="632773.BBEV_0303"/>
<evidence type="ECO:0000313" key="3">
    <source>
        <dbReference type="EMBL" id="AOM81697.1"/>
    </source>
</evidence>
<dbReference type="InterPro" id="IPR051922">
    <property type="entry name" value="Bact_Sporulation_Assoc"/>
</dbReference>
<reference evidence="3 4" key="1">
    <citation type="submission" date="2015-08" db="EMBL/GenBank/DDBJ databases">
        <title>The complete genome sequence of Bacillus beveridgei MLTeJB.</title>
        <authorList>
            <person name="Hanson T.E."/>
            <person name="Mesa C."/>
            <person name="Basesman S.M."/>
            <person name="Oremland R.S."/>
        </authorList>
    </citation>
    <scope>NUCLEOTIDE SEQUENCE [LARGE SCALE GENOMIC DNA]</scope>
    <source>
        <strain evidence="3 4">MLTeJB</strain>
    </source>
</reference>
<name>A0A1D7QRQ7_9BACI</name>
<evidence type="ECO:0000259" key="2">
    <source>
        <dbReference type="Pfam" id="PF08486"/>
    </source>
</evidence>
<dbReference type="GO" id="GO:0030288">
    <property type="term" value="C:outer membrane-bounded periplasmic space"/>
    <property type="evidence" value="ECO:0007669"/>
    <property type="project" value="TreeGrafter"/>
</dbReference>
<dbReference type="InterPro" id="IPR013693">
    <property type="entry name" value="SpoIID/LytB_N"/>
</dbReference>
<evidence type="ECO:0000313" key="4">
    <source>
        <dbReference type="Proteomes" id="UP000094463"/>
    </source>
</evidence>
<accession>A0A1D7QRQ7</accession>
<dbReference type="Pfam" id="PF08486">
    <property type="entry name" value="SpoIID"/>
    <property type="match status" value="1"/>
</dbReference>
<dbReference type="RefSeq" id="WP_069363846.1">
    <property type="nucleotide sequence ID" value="NZ_CP012502.1"/>
</dbReference>
<dbReference type="InterPro" id="IPR013486">
    <property type="entry name" value="SpoIID/LytB"/>
</dbReference>
<dbReference type="NCBIfam" id="TIGR02669">
    <property type="entry name" value="SpoIID_LytB"/>
    <property type="match status" value="1"/>
</dbReference>
<dbReference type="Pfam" id="PF04122">
    <property type="entry name" value="CW_binding_2"/>
    <property type="match status" value="3"/>
</dbReference>
<dbReference type="InterPro" id="IPR007253">
    <property type="entry name" value="Cell_wall-bd_2"/>
</dbReference>
<keyword evidence="1" id="KW-0732">Signal</keyword>
<dbReference type="GO" id="GO:0030435">
    <property type="term" value="P:sporulation resulting in formation of a cellular spore"/>
    <property type="evidence" value="ECO:0007669"/>
    <property type="project" value="InterPro"/>
</dbReference>
<feature type="domain" description="Sporulation stage II protein D amidase enhancer LytB N-terminal" evidence="2">
    <location>
        <begin position="130"/>
        <end position="212"/>
    </location>
</feature>
<dbReference type="KEGG" id="bbev:BBEV_0303"/>
<organism evidence="3 4">
    <name type="scientific">Salisediminibacterium beveridgei</name>
    <dbReference type="NCBI Taxonomy" id="632773"/>
    <lineage>
        <taxon>Bacteria</taxon>
        <taxon>Bacillati</taxon>
        <taxon>Bacillota</taxon>
        <taxon>Bacilli</taxon>
        <taxon>Bacillales</taxon>
        <taxon>Bacillaceae</taxon>
        <taxon>Salisediminibacterium</taxon>
    </lineage>
</organism>
<protein>
    <submittedName>
        <fullName evidence="3">Amidase enhancer</fullName>
    </submittedName>
</protein>
<dbReference type="Proteomes" id="UP000094463">
    <property type="component" value="Chromosome"/>
</dbReference>
<dbReference type="Gene3D" id="3.40.50.12090">
    <property type="match status" value="2"/>
</dbReference>
<dbReference type="AlphaFoldDB" id="A0A1D7QRQ7"/>
<proteinExistence type="predicted"/>
<keyword evidence="4" id="KW-1185">Reference proteome</keyword>
<feature type="signal peptide" evidence="1">
    <location>
        <begin position="1"/>
        <end position="21"/>
    </location>
</feature>
<dbReference type="EMBL" id="CP012502">
    <property type="protein sequence ID" value="AOM81697.1"/>
    <property type="molecule type" value="Genomic_DNA"/>
</dbReference>
<sequence length="754" mass="81377">MKKVAIYFLIVVLVFTSFSFMDDNGTHASSNQEVTVELIGDFSNQSRLTLKLEGSDYKSGVSSSVDNKINDAEIVEVVRNGSKLDVFADSDKVISETQKFVLKPDKTDDGLVSVNNTKKYRGTLEFTQSSGHVKATNIVPLEEYIMGVVPAEMPTYWHEEALKVQAVAARTFVAGRDFSVVDTTSDQVYNGYVSTNRSKVEGVVNATAGEVVKQDNGRLASTFYSASNGGHTEQNSNLWTGGSPISYLPAQKDPYDQDYSWDLKIHGQQIDLSGRDLTRPGDWWSSVSEEDSKVAPNLRNWLVGEGQASRASDVKIIAVDRLGFSSERTSGQRIKDGFLEVRYIKRDGSGYETNSDGSIRILTHSSDTLTGGGLRLAIGNGMMRSLLVNDVNTSSAGSVNRIEGRTRIDTAIQVANQLYPGGFPADHDEKTVFVTTSHEFADALSAAPLAAELDHAPILLSGASSLSNSVRDEIDRLGAEKVIMLGGTVALSDQVESSLQSISSVNEVERIQGANRYETNRKINEKLTDVNGTFIASGQNFADALGAASVAAVEGYAMVLTHPDSASATAVDFLDDHSEKDSYILGGPVAIGESTGNTLANHVSHVERIAGDNRYDTAAQVLNKFQSSFDTDRIFLTTGQDFPDALAASSLASKYQAPMAIGFRNVNDTMASFLTRYSNANHVQVLGGPVAFSDEAVDNFARSIGLNESYQMSGKGFGHGIGMSQHGANNRANADQGYEDILGFYYPGTSIEQH</sequence>
<dbReference type="PANTHER" id="PTHR30032:SF8">
    <property type="entry name" value="GERMINATION-SPECIFIC N-ACETYLMURAMOYL-L-ALANINE AMIDASE"/>
    <property type="match status" value="1"/>
</dbReference>
<feature type="chain" id="PRO_5038617094" evidence="1">
    <location>
        <begin position="22"/>
        <end position="754"/>
    </location>
</feature>
<gene>
    <name evidence="3" type="primary">lytB</name>
    <name evidence="3" type="ORF">BBEV_0303</name>
</gene>
<evidence type="ECO:0000256" key="1">
    <source>
        <dbReference type="SAM" id="SignalP"/>
    </source>
</evidence>
<dbReference type="PANTHER" id="PTHR30032">
    <property type="entry name" value="N-ACETYLMURAMOYL-L-ALANINE AMIDASE-RELATED"/>
    <property type="match status" value="1"/>
</dbReference>
<dbReference type="OrthoDB" id="9794671at2"/>